<evidence type="ECO:0000313" key="3">
    <source>
        <dbReference type="Proteomes" id="UP000797356"/>
    </source>
</evidence>
<dbReference type="Proteomes" id="UP000797356">
    <property type="component" value="Chromosome 2"/>
</dbReference>
<name>A0A8K0HXH9_COCNU</name>
<comment type="caution">
    <text evidence="2">The sequence shown here is derived from an EMBL/GenBank/DDBJ whole genome shotgun (WGS) entry which is preliminary data.</text>
</comment>
<dbReference type="EMBL" id="CM017873">
    <property type="protein sequence ID" value="KAG1330300.1"/>
    <property type="molecule type" value="Genomic_DNA"/>
</dbReference>
<proteinExistence type="predicted"/>
<protein>
    <submittedName>
        <fullName evidence="2">Uncharacterized protein</fullName>
    </submittedName>
</protein>
<dbReference type="AlphaFoldDB" id="A0A8K0HXH9"/>
<gene>
    <name evidence="2" type="ORF">COCNU_02G002680</name>
</gene>
<sequence>MDAMHCLRMPHGPPGGPDRPVLSHSSRRNPLLRRHLAFPKGGARLAATRRWTVCAQAPAPSQPEGEDANPKGRLGGWHRTRGAAVGAAVVLACALGTAFLSRGRGACCCPHGQIAALQTPPMTEGDGSLPQSQTDTFAKVLLDIFKRRAGAPKEPPKLLHHVAERIRDDVQVLGRLPKTARPLRLLAEHLADELAEQDYCCLKASRREQETTDLLYAEWSELGHGDPKDNLGFLLMEIFINQGDYQRAQTICEDELKAASEKDARPRLFLAIIKMMLAVEKMLETKKHPEVVEMIKEATDAWNDFRRIYKDVGEEPKVSNDKRTQGKIT</sequence>
<dbReference type="OrthoDB" id="779264at2759"/>
<feature type="region of interest" description="Disordered" evidence="1">
    <location>
        <begin position="1"/>
        <end position="25"/>
    </location>
</feature>
<accession>A0A8K0HXH9</accession>
<reference evidence="2" key="2">
    <citation type="submission" date="2019-07" db="EMBL/GenBank/DDBJ databases">
        <authorList>
            <person name="Yang Y."/>
            <person name="Bocs S."/>
            <person name="Baudouin L."/>
        </authorList>
    </citation>
    <scope>NUCLEOTIDE SEQUENCE</scope>
    <source>
        <tissue evidence="2">Spear leaf of Hainan Tall coconut</tissue>
    </source>
</reference>
<keyword evidence="3" id="KW-1185">Reference proteome</keyword>
<reference evidence="2" key="1">
    <citation type="journal article" date="2017" name="Gigascience">
        <title>The genome draft of coconut (Cocos nucifera).</title>
        <authorList>
            <person name="Xiao Y."/>
            <person name="Xu P."/>
            <person name="Fan H."/>
            <person name="Baudouin L."/>
            <person name="Xia W."/>
            <person name="Bocs S."/>
            <person name="Xu J."/>
            <person name="Li Q."/>
            <person name="Guo A."/>
            <person name="Zhou L."/>
            <person name="Li J."/>
            <person name="Wu Y."/>
            <person name="Ma Z."/>
            <person name="Armero A."/>
            <person name="Issali A.E."/>
            <person name="Liu N."/>
            <person name="Peng M."/>
            <person name="Yang Y."/>
        </authorList>
    </citation>
    <scope>NUCLEOTIDE SEQUENCE</scope>
    <source>
        <tissue evidence="2">Spear leaf of Hainan Tall coconut</tissue>
    </source>
</reference>
<evidence type="ECO:0000256" key="1">
    <source>
        <dbReference type="SAM" id="MobiDB-lite"/>
    </source>
</evidence>
<organism evidence="2 3">
    <name type="scientific">Cocos nucifera</name>
    <name type="common">Coconut palm</name>
    <dbReference type="NCBI Taxonomy" id="13894"/>
    <lineage>
        <taxon>Eukaryota</taxon>
        <taxon>Viridiplantae</taxon>
        <taxon>Streptophyta</taxon>
        <taxon>Embryophyta</taxon>
        <taxon>Tracheophyta</taxon>
        <taxon>Spermatophyta</taxon>
        <taxon>Magnoliopsida</taxon>
        <taxon>Liliopsida</taxon>
        <taxon>Arecaceae</taxon>
        <taxon>Arecoideae</taxon>
        <taxon>Cocoseae</taxon>
        <taxon>Attaleinae</taxon>
        <taxon>Cocos</taxon>
    </lineage>
</organism>
<evidence type="ECO:0000313" key="2">
    <source>
        <dbReference type="EMBL" id="KAG1330300.1"/>
    </source>
</evidence>